<proteinExistence type="predicted"/>
<reference evidence="1" key="1">
    <citation type="submission" date="2021-05" db="EMBL/GenBank/DDBJ databases">
        <authorList>
            <person name="Scholz U."/>
            <person name="Mascher M."/>
            <person name="Fiebig A."/>
        </authorList>
    </citation>
    <scope>NUCLEOTIDE SEQUENCE [LARGE SCALE GENOMIC DNA]</scope>
</reference>
<reference evidence="1" key="2">
    <citation type="submission" date="2025-09" db="UniProtKB">
        <authorList>
            <consortium name="EnsemblPlants"/>
        </authorList>
    </citation>
    <scope>IDENTIFICATION</scope>
</reference>
<sequence>MQIAPFPASPIVVPRRTFTITEERIDHLKQRVAQLIRPTHESSAEAARPPSSFVAVAALAWVSYVQSKHPSAISADQDVYLYFFFDIRGRRGIVPPVSESYFGTCVTGCLAKGKAGDLLAEDGIATAAAAVQGEVRRALENPLANWDWIALAASTLSLDAALVSISGSTRFPAYEAANFGWGPLGRTELVTMNSAGQVVLVAAKGGGGGVQASVCMNADHMEAFDSHFTSSSLD</sequence>
<organism evidence="1 2">
    <name type="scientific">Avena sativa</name>
    <name type="common">Oat</name>
    <dbReference type="NCBI Taxonomy" id="4498"/>
    <lineage>
        <taxon>Eukaryota</taxon>
        <taxon>Viridiplantae</taxon>
        <taxon>Streptophyta</taxon>
        <taxon>Embryophyta</taxon>
        <taxon>Tracheophyta</taxon>
        <taxon>Spermatophyta</taxon>
        <taxon>Magnoliopsida</taxon>
        <taxon>Liliopsida</taxon>
        <taxon>Poales</taxon>
        <taxon>Poaceae</taxon>
        <taxon>BOP clade</taxon>
        <taxon>Pooideae</taxon>
        <taxon>Poodae</taxon>
        <taxon>Poeae</taxon>
        <taxon>Poeae Chloroplast Group 1 (Aveneae type)</taxon>
        <taxon>Aveninae</taxon>
        <taxon>Avena</taxon>
    </lineage>
</organism>
<keyword evidence="2" id="KW-1185">Reference proteome</keyword>
<dbReference type="Proteomes" id="UP001732700">
    <property type="component" value="Chromosome 7A"/>
</dbReference>
<evidence type="ECO:0000313" key="1">
    <source>
        <dbReference type="EnsemblPlants" id="AVESA.00010b.r2.7AG1239380.1.CDS.1"/>
    </source>
</evidence>
<name>A0ACD5ZXQ4_AVESA</name>
<evidence type="ECO:0000313" key="2">
    <source>
        <dbReference type="Proteomes" id="UP001732700"/>
    </source>
</evidence>
<protein>
    <submittedName>
        <fullName evidence="1">Uncharacterized protein</fullName>
    </submittedName>
</protein>
<dbReference type="EnsemblPlants" id="AVESA.00010b.r2.7AG1239380.1">
    <property type="protein sequence ID" value="AVESA.00010b.r2.7AG1239380.1.CDS.1"/>
    <property type="gene ID" value="AVESA.00010b.r2.7AG1239380"/>
</dbReference>
<accession>A0ACD5ZXQ4</accession>